<keyword evidence="3" id="KW-0732">Signal</keyword>
<evidence type="ECO:0000256" key="2">
    <source>
        <dbReference type="ARBA" id="ARBA00022525"/>
    </source>
</evidence>
<feature type="domain" description="DUF11" evidence="5">
    <location>
        <begin position="183"/>
        <end position="298"/>
    </location>
</feature>
<evidence type="ECO:0000313" key="7">
    <source>
        <dbReference type="EMBL" id="SDU01745.1"/>
    </source>
</evidence>
<sequence>MTAGFSGTRERGFSFFRGLAQSVPGKKLLTSLLAAPMLMLVAGFASAQSVDLVLNHGQDLPTINATDTVTFTVTVDNSDPGFTADAANVVLDYQISPTDTLVSVTPSTGCSAPDASNAFSCNLGTLLHGTDTSLDIVVRGTGTGVSNFPYVMQTTATVSTSNNDIDPSNNTEQRNVTVNAGTDLGVVLNSSPGMTPSGGAWTHDIVVDNYGPIDATNAVIHLDLPVGVVVQSVPAGCSVAAPGVVCQVGALSVGDSLPLGSIVTQVAVASGSNLSATALIDSLDQYDGNSINQQSTRQVEVTPGSDLSVGLSHTAGTILEGQPFNLTASPAYTGEVPDIPALVIDVDPGLQILSPANFSQNGWSCSVTGQQVSCSGLDVGSMVPGSSQSLGDVSVQVSGATAGSFAANQAQISADYSVKPDSDLSNNVAGTTPVIESANLNVGINKSPPNRNLRTIGAAYPFDYQIRVRNNGNIAFWGDLTWSDNVPAGLTVTAINGPAGWSCSPALPVTGAATIDCVRTYTEGAPLAVNATQDFTVTAYANGAISGNITNQACLTQIDHDLAFLDNVDPAPCNGATINAQALNDSADLRVVKTASAATVNAGEALTYTLRIVNDGPATASDVDLTDAFSALFTGSAGNSFQGATVTNATASGGTCGTSGLAGNVGSRTLSCNFASIPVCSGTDCPSIEVTVLPLGNTSSGVPLVRNNTASAYSNETADPDYGNNPGSVSTTINPLTDLLVSKDVTVWSGNLGTPLEYRLQIENIGASGASGLSLEDVLPHDLTYLSTDPGASASCATEPGANTTTTTGNDEIACTRSTLPRNATWTVTVNTRPNHGIPAGTTLVNSVDAETDTPETDLSNNADTADAEVGEAVVDLAVIKADTPDPVFVGDRVTYSLRIINNGPSVATDATIYDYLPSAGLRYVENSIRFYDVVGTNLVEIDPGDLAGLGISCSKEPNNNDLGTGYPAQSLDNSYLWPMDTGVNPGYLNGVWDPAQGNLVADADLICNMGLLLDGQSRAITYELEADTRGVYFNYAISRSREHRENGVDGPDVVPGNDVTRERTTVRSVPNVGLSKVSSAEQVSLLEPFDFIITASNLHTDELAYFPEVRDTLPAGMELTAPPVLESGAPVGSSCTGVAGDSDFICSLGDGIPPQAEVVIRVPVRVVAGGAQTLINEAFLHLDTDLEFDEEPPAAAEDDDDVVVVVSSLAGRVYHDNDRSGAYTSGNPPIAGVTLTLTGTSLAGDSITRTTVTEPDGTYLFEELPAGSYSVTQTQPGGWIDGPVTQGSEGGSPSVNLVDNVQLPPDTAAVQYDFGEYLADDLDELASISGHVYFDVNDNGQMNDSEPGIADVVVNLWRDGALIATQRTDDDGVYFFENLAPGTYRVTESQPAEWIDARESVGQGATSPGSSPQNDVFDGVELLGGDVAINYNFGELRNVPPIPTIGVYGLMLLVLMMTGLAQRKRRSLS</sequence>
<keyword evidence="4" id="KW-1133">Transmembrane helix</keyword>
<dbReference type="Pfam" id="PF17210">
    <property type="entry name" value="SdrD_B"/>
    <property type="match status" value="2"/>
</dbReference>
<dbReference type="Gene3D" id="2.60.40.10">
    <property type="entry name" value="Immunoglobulins"/>
    <property type="match status" value="2"/>
</dbReference>
<keyword evidence="2" id="KW-0964">Secreted</keyword>
<dbReference type="EMBL" id="LT629787">
    <property type="protein sequence ID" value="SDU01745.1"/>
    <property type="molecule type" value="Genomic_DNA"/>
</dbReference>
<evidence type="ECO:0000259" key="6">
    <source>
        <dbReference type="Pfam" id="PF17210"/>
    </source>
</evidence>
<dbReference type="PANTHER" id="PTHR34819:SF3">
    <property type="entry name" value="CELL SURFACE PROTEIN"/>
    <property type="match status" value="1"/>
</dbReference>
<keyword evidence="4" id="KW-0472">Membrane</keyword>
<feature type="domain" description="SD-repeat containing protein B" evidence="6">
    <location>
        <begin position="1328"/>
        <end position="1407"/>
    </location>
</feature>
<feature type="domain" description="DUF11" evidence="5">
    <location>
        <begin position="461"/>
        <end position="568"/>
    </location>
</feature>
<dbReference type="STRING" id="1434072.SAMN05216210_1247"/>
<feature type="domain" description="SD-repeat containing protein B" evidence="6">
    <location>
        <begin position="1210"/>
        <end position="1292"/>
    </location>
</feature>
<keyword evidence="8" id="KW-1185">Reference proteome</keyword>
<organism evidence="7 8">
    <name type="scientific">Halopseudomonas salegens</name>
    <dbReference type="NCBI Taxonomy" id="1434072"/>
    <lineage>
        <taxon>Bacteria</taxon>
        <taxon>Pseudomonadati</taxon>
        <taxon>Pseudomonadota</taxon>
        <taxon>Gammaproteobacteria</taxon>
        <taxon>Pseudomonadales</taxon>
        <taxon>Pseudomonadaceae</taxon>
        <taxon>Halopseudomonas</taxon>
    </lineage>
</organism>
<dbReference type="Pfam" id="PF01345">
    <property type="entry name" value="DUF11"/>
    <property type="match status" value="6"/>
</dbReference>
<dbReference type="InterPro" id="IPR051172">
    <property type="entry name" value="Chlamydia_OmcB"/>
</dbReference>
<dbReference type="InterPro" id="IPR047589">
    <property type="entry name" value="DUF11_rpt"/>
</dbReference>
<dbReference type="OrthoDB" id="28717at2"/>
<name>A0A1H2F356_9GAMM</name>
<feature type="domain" description="DUF11" evidence="5">
    <location>
        <begin position="876"/>
        <end position="928"/>
    </location>
</feature>
<dbReference type="SUPFAM" id="SSF117074">
    <property type="entry name" value="Hypothetical protein PA1324"/>
    <property type="match status" value="2"/>
</dbReference>
<dbReference type="Proteomes" id="UP000243924">
    <property type="component" value="Chromosome I"/>
</dbReference>
<evidence type="ECO:0000256" key="4">
    <source>
        <dbReference type="SAM" id="Phobius"/>
    </source>
</evidence>
<accession>A0A1H2F356</accession>
<feature type="transmembrane region" description="Helical" evidence="4">
    <location>
        <begin position="1443"/>
        <end position="1462"/>
    </location>
</feature>
<evidence type="ECO:0000313" key="8">
    <source>
        <dbReference type="Proteomes" id="UP000243924"/>
    </source>
</evidence>
<evidence type="ECO:0000256" key="3">
    <source>
        <dbReference type="ARBA" id="ARBA00022729"/>
    </source>
</evidence>
<feature type="domain" description="DUF11" evidence="5">
    <location>
        <begin position="51"/>
        <end position="175"/>
    </location>
</feature>
<dbReference type="InterPro" id="IPR001434">
    <property type="entry name" value="OmcB-like_DUF11"/>
</dbReference>
<evidence type="ECO:0000259" key="5">
    <source>
        <dbReference type="Pfam" id="PF01345"/>
    </source>
</evidence>
<evidence type="ECO:0000256" key="1">
    <source>
        <dbReference type="ARBA" id="ARBA00004613"/>
    </source>
</evidence>
<gene>
    <name evidence="7" type="ORF">SAMN05216210_1247</name>
</gene>
<comment type="subcellular location">
    <subcellularLocation>
        <location evidence="1">Secreted</location>
    </subcellularLocation>
</comment>
<reference evidence="8" key="1">
    <citation type="submission" date="2016-10" db="EMBL/GenBank/DDBJ databases">
        <authorList>
            <person name="Varghese N."/>
            <person name="Submissions S."/>
        </authorList>
    </citation>
    <scope>NUCLEOTIDE SEQUENCE [LARGE SCALE GENOMIC DNA]</scope>
    <source>
        <strain evidence="8">CECT 8338</strain>
    </source>
</reference>
<feature type="domain" description="DUF11" evidence="5">
    <location>
        <begin position="588"/>
        <end position="730"/>
    </location>
</feature>
<feature type="domain" description="DUF11" evidence="5">
    <location>
        <begin position="738"/>
        <end position="867"/>
    </location>
</feature>
<dbReference type="InterPro" id="IPR033764">
    <property type="entry name" value="Sdr_B"/>
</dbReference>
<keyword evidence="4" id="KW-0812">Transmembrane</keyword>
<dbReference type="InterPro" id="IPR013783">
    <property type="entry name" value="Ig-like_fold"/>
</dbReference>
<protein>
    <submittedName>
        <fullName evidence="7">Conserved repeat domain-containing protein</fullName>
    </submittedName>
</protein>
<proteinExistence type="predicted"/>
<dbReference type="GO" id="GO:0005576">
    <property type="term" value="C:extracellular region"/>
    <property type="evidence" value="ECO:0007669"/>
    <property type="project" value="UniProtKB-SubCell"/>
</dbReference>
<dbReference type="PANTHER" id="PTHR34819">
    <property type="entry name" value="LARGE CYSTEINE-RICH PERIPLASMIC PROTEIN OMCB"/>
    <property type="match status" value="1"/>
</dbReference>
<dbReference type="NCBIfam" id="TIGR01451">
    <property type="entry name" value="B_ant_repeat"/>
    <property type="match status" value="3"/>
</dbReference>